<dbReference type="Proteomes" id="UP001372338">
    <property type="component" value="Unassembled WGS sequence"/>
</dbReference>
<dbReference type="GO" id="GO:0005886">
    <property type="term" value="C:plasma membrane"/>
    <property type="evidence" value="ECO:0007669"/>
    <property type="project" value="UniProtKB-SubCell"/>
</dbReference>
<protein>
    <recommendedName>
        <fullName evidence="4">non-specific serine/threonine protein kinase</fullName>
        <ecNumber evidence="4">2.7.11.1</ecNumber>
    </recommendedName>
</protein>
<keyword evidence="7" id="KW-0723">Serine/threonine-protein kinase</keyword>
<feature type="compositionally biased region" description="Polar residues" evidence="23">
    <location>
        <begin position="955"/>
        <end position="968"/>
    </location>
</feature>
<dbReference type="Gene3D" id="1.25.10.10">
    <property type="entry name" value="Leucine-rich Repeat Variant"/>
    <property type="match status" value="2"/>
</dbReference>
<dbReference type="GO" id="GO:0005815">
    <property type="term" value="C:microtubule organizing center"/>
    <property type="evidence" value="ECO:0007669"/>
    <property type="project" value="UniProtKB-SubCell"/>
</dbReference>
<dbReference type="PRINTS" id="PR00109">
    <property type="entry name" value="TYRKINASE"/>
</dbReference>
<evidence type="ECO:0000256" key="2">
    <source>
        <dbReference type="ARBA" id="ARBA00004267"/>
    </source>
</evidence>
<keyword evidence="18" id="KW-0131">Cell cycle</keyword>
<evidence type="ECO:0000256" key="13">
    <source>
        <dbReference type="ARBA" id="ARBA00022777"/>
    </source>
</evidence>
<evidence type="ECO:0000256" key="6">
    <source>
        <dbReference type="ARBA" id="ARBA00022490"/>
    </source>
</evidence>
<dbReference type="PROSITE" id="PS00108">
    <property type="entry name" value="PROTEIN_KINASE_ST"/>
    <property type="match status" value="1"/>
</dbReference>
<feature type="region of interest" description="Disordered" evidence="23">
    <location>
        <begin position="904"/>
        <end position="968"/>
    </location>
</feature>
<feature type="domain" description="Protein kinase" evidence="24">
    <location>
        <begin position="42"/>
        <end position="296"/>
    </location>
</feature>
<dbReference type="InterPro" id="IPR008271">
    <property type="entry name" value="Ser/Thr_kinase_AS"/>
</dbReference>
<evidence type="ECO:0000256" key="3">
    <source>
        <dbReference type="ARBA" id="ARBA00004604"/>
    </source>
</evidence>
<dbReference type="CDD" id="cd06627">
    <property type="entry name" value="STKc_Cdc7_like"/>
    <property type="match status" value="1"/>
</dbReference>
<evidence type="ECO:0000259" key="24">
    <source>
        <dbReference type="PROSITE" id="PS50011"/>
    </source>
</evidence>
<feature type="compositionally biased region" description="Basic and acidic residues" evidence="23">
    <location>
        <begin position="871"/>
        <end position="885"/>
    </location>
</feature>
<evidence type="ECO:0000313" key="25">
    <source>
        <dbReference type="EMBL" id="KAK7258074.1"/>
    </source>
</evidence>
<dbReference type="PANTHER" id="PTHR46618:SF1">
    <property type="entry name" value="ARMADILLO REPEAT-CONTAINING PROTEIN 3"/>
    <property type="match status" value="1"/>
</dbReference>
<dbReference type="InterPro" id="IPR000719">
    <property type="entry name" value="Prot_kinase_dom"/>
</dbReference>
<comment type="catalytic activity">
    <reaction evidence="20">
        <text>L-seryl-[protein] + ATP = O-phospho-L-seryl-[protein] + ADP + H(+)</text>
        <dbReference type="Rhea" id="RHEA:17989"/>
        <dbReference type="Rhea" id="RHEA-COMP:9863"/>
        <dbReference type="Rhea" id="RHEA-COMP:11604"/>
        <dbReference type="ChEBI" id="CHEBI:15378"/>
        <dbReference type="ChEBI" id="CHEBI:29999"/>
        <dbReference type="ChEBI" id="CHEBI:30616"/>
        <dbReference type="ChEBI" id="CHEBI:83421"/>
        <dbReference type="ChEBI" id="CHEBI:456216"/>
        <dbReference type="EC" id="2.7.11.1"/>
    </reaction>
</comment>
<evidence type="ECO:0000256" key="19">
    <source>
        <dbReference type="ARBA" id="ARBA00047899"/>
    </source>
</evidence>
<comment type="function">
    <text evidence="21">Serine/threonine-protein kinase involved in the spatial and temporal control system organizing cortical activities in mitotic and postmitotic cells. Required for the normal functioning of the plasma membrane in developing pollen. Involved in the regulation of cell expansion and embryo development.</text>
</comment>
<dbReference type="GO" id="GO:0005730">
    <property type="term" value="C:nucleolus"/>
    <property type="evidence" value="ECO:0007669"/>
    <property type="project" value="UniProtKB-SubCell"/>
</dbReference>
<comment type="subcellular location">
    <subcellularLocation>
        <location evidence="1">Cell membrane</location>
    </subcellularLocation>
    <subcellularLocation>
        <location evidence="2">Cytoplasm</location>
        <location evidence="2">Cytoskeleton</location>
        <location evidence="2">Microtubule organizing center</location>
    </subcellularLocation>
    <subcellularLocation>
        <location evidence="3">Nucleus</location>
        <location evidence="3">Nucleolus</location>
    </subcellularLocation>
</comment>
<evidence type="ECO:0000256" key="21">
    <source>
        <dbReference type="ARBA" id="ARBA00054419"/>
    </source>
</evidence>
<evidence type="ECO:0000256" key="23">
    <source>
        <dbReference type="SAM" id="MobiDB-lite"/>
    </source>
</evidence>
<keyword evidence="16" id="KW-0206">Cytoskeleton</keyword>
<comment type="caution">
    <text evidence="25">The sequence shown here is derived from an EMBL/GenBank/DDBJ whole genome shotgun (WGS) entry which is preliminary data.</text>
</comment>
<keyword evidence="11" id="KW-0677">Repeat</keyword>
<feature type="region of interest" description="Disordered" evidence="23">
    <location>
        <begin position="520"/>
        <end position="541"/>
    </location>
</feature>
<evidence type="ECO:0000256" key="17">
    <source>
        <dbReference type="ARBA" id="ARBA00023242"/>
    </source>
</evidence>
<evidence type="ECO:0000256" key="11">
    <source>
        <dbReference type="ARBA" id="ARBA00022737"/>
    </source>
</evidence>
<gene>
    <name evidence="25" type="ORF">RIF29_32493</name>
</gene>
<evidence type="ECO:0000256" key="18">
    <source>
        <dbReference type="ARBA" id="ARBA00023306"/>
    </source>
</evidence>
<dbReference type="InterPro" id="IPR001245">
    <property type="entry name" value="Ser-Thr/Tyr_kinase_cat_dom"/>
</dbReference>
<dbReference type="PROSITE" id="PS00107">
    <property type="entry name" value="PROTEIN_KINASE_ATP"/>
    <property type="match status" value="1"/>
</dbReference>
<dbReference type="SUPFAM" id="SSF48371">
    <property type="entry name" value="ARM repeat"/>
    <property type="match status" value="2"/>
</dbReference>
<keyword evidence="26" id="KW-1185">Reference proteome</keyword>
<evidence type="ECO:0000256" key="22">
    <source>
        <dbReference type="PROSITE-ProRule" id="PRU10141"/>
    </source>
</evidence>
<evidence type="ECO:0000256" key="8">
    <source>
        <dbReference type="ARBA" id="ARBA00022553"/>
    </source>
</evidence>
<dbReference type="Pfam" id="PF00069">
    <property type="entry name" value="Pkinase"/>
    <property type="match status" value="1"/>
</dbReference>
<feature type="compositionally biased region" description="Basic and acidic residues" evidence="23">
    <location>
        <begin position="912"/>
        <end position="934"/>
    </location>
</feature>
<evidence type="ECO:0000256" key="4">
    <source>
        <dbReference type="ARBA" id="ARBA00012513"/>
    </source>
</evidence>
<name>A0AAN9EIB8_CROPI</name>
<comment type="catalytic activity">
    <reaction evidence="19">
        <text>L-threonyl-[protein] + ATP = O-phospho-L-threonyl-[protein] + ADP + H(+)</text>
        <dbReference type="Rhea" id="RHEA:46608"/>
        <dbReference type="Rhea" id="RHEA-COMP:11060"/>
        <dbReference type="Rhea" id="RHEA-COMP:11605"/>
        <dbReference type="ChEBI" id="CHEBI:15378"/>
        <dbReference type="ChEBI" id="CHEBI:30013"/>
        <dbReference type="ChEBI" id="CHEBI:30616"/>
        <dbReference type="ChEBI" id="CHEBI:61977"/>
        <dbReference type="ChEBI" id="CHEBI:456216"/>
        <dbReference type="EC" id="2.7.11.1"/>
    </reaction>
</comment>
<dbReference type="InterPro" id="IPR052441">
    <property type="entry name" value="Armadillo-Ser/Thr_Kinase"/>
</dbReference>
<dbReference type="FunFam" id="1.25.10.10:FF:000278">
    <property type="entry name" value="MAP3K epsilon protein kinase 1"/>
    <property type="match status" value="1"/>
</dbReference>
<organism evidence="25 26">
    <name type="scientific">Crotalaria pallida</name>
    <name type="common">Smooth rattlebox</name>
    <name type="synonym">Crotalaria striata</name>
    <dbReference type="NCBI Taxonomy" id="3830"/>
    <lineage>
        <taxon>Eukaryota</taxon>
        <taxon>Viridiplantae</taxon>
        <taxon>Streptophyta</taxon>
        <taxon>Embryophyta</taxon>
        <taxon>Tracheophyta</taxon>
        <taxon>Spermatophyta</taxon>
        <taxon>Magnoliopsida</taxon>
        <taxon>eudicotyledons</taxon>
        <taxon>Gunneridae</taxon>
        <taxon>Pentapetalae</taxon>
        <taxon>rosids</taxon>
        <taxon>fabids</taxon>
        <taxon>Fabales</taxon>
        <taxon>Fabaceae</taxon>
        <taxon>Papilionoideae</taxon>
        <taxon>50 kb inversion clade</taxon>
        <taxon>genistoids sensu lato</taxon>
        <taxon>core genistoids</taxon>
        <taxon>Crotalarieae</taxon>
        <taxon>Crotalaria</taxon>
    </lineage>
</organism>
<dbReference type="Gene3D" id="1.10.510.10">
    <property type="entry name" value="Transferase(Phosphotransferase) domain 1"/>
    <property type="match status" value="1"/>
</dbReference>
<feature type="region of interest" description="Disordered" evidence="23">
    <location>
        <begin position="321"/>
        <end position="344"/>
    </location>
</feature>
<feature type="region of interest" description="Disordered" evidence="23">
    <location>
        <begin position="1"/>
        <end position="31"/>
    </location>
</feature>
<feature type="region of interest" description="Disordered" evidence="23">
    <location>
        <begin position="400"/>
        <end position="420"/>
    </location>
</feature>
<dbReference type="InterPro" id="IPR011989">
    <property type="entry name" value="ARM-like"/>
</dbReference>
<feature type="compositionally biased region" description="Polar residues" evidence="23">
    <location>
        <begin position="400"/>
        <end position="416"/>
    </location>
</feature>
<dbReference type="FunFam" id="1.25.10.10:FF:000304">
    <property type="entry name" value="MAP3K epsilon protein kinase 1-like"/>
    <property type="match status" value="1"/>
</dbReference>
<dbReference type="PANTHER" id="PTHR46618">
    <property type="entry name" value="ARMADILLO REPEAT-CONTAINING PROTEIN 3"/>
    <property type="match status" value="1"/>
</dbReference>
<proteinExistence type="predicted"/>
<keyword evidence="9" id="KW-0132">Cell division</keyword>
<evidence type="ECO:0000313" key="26">
    <source>
        <dbReference type="Proteomes" id="UP001372338"/>
    </source>
</evidence>
<evidence type="ECO:0000256" key="5">
    <source>
        <dbReference type="ARBA" id="ARBA00022475"/>
    </source>
</evidence>
<dbReference type="GO" id="GO:0005524">
    <property type="term" value="F:ATP binding"/>
    <property type="evidence" value="ECO:0007669"/>
    <property type="project" value="UniProtKB-UniRule"/>
</dbReference>
<dbReference type="InterPro" id="IPR017441">
    <property type="entry name" value="Protein_kinase_ATP_BS"/>
</dbReference>
<keyword evidence="12 22" id="KW-0547">Nucleotide-binding</keyword>
<sequence length="1429" mass="157331">MVTMINKTEQPPPQLRDRDRENMSRQTTSTAFTKSKTLDNKYMLGDEIGKGAYGRVYKGLDLENGDFVAIKQVSLENIAQEDLNIIMQEIDLLKNLNHKNIVKYLGSLKTKSHLHIILEYVENGSLANIIKPNKFGPFPESLVAVYIAQVLEGLVYLHEQGVIHRDIKGANILTTKEGLVKLADFGVATKLTEADVNTHSVVGTPYWMAPEVIEMSGVCAASDIWSVGCTVIELLTCVPPYYDLQPMPALFRIVQDEHPPIPDSLSPNITDFLHQCFKKDARQRPDAKTLLSHPWIQNCRRVLQSSLRHSGTLSCRNIEEDDSADAEVSGGDHKNAGESSFVEKVDSAKEFSNVSADGSKSQEDNASDSNFCYERREKAGDVPSDQVLTLAIREKSFLQTGSGKFSSSREGINPETTGDHEISNARDLHEAMMNGEVGSPQSRGVANKLGEKDSAINNGNISFAFGPRGQDNGSMKAAKIPSSMEGNELSRFSDPPGDAYLDDLFHPLDKQPGEVVAEASTSTSTSHMVKGNTSMNDGGKNDFAKELRATIARKQFEKESEIGQANNGRNCIQRVMIGGPEDDVIDIDGLVFDEKLPGENIFPLPAVEFSKLVGSLKPEESEDVIASACQKLIGIFRHRPEQKIVFVTQHGLLPLSDLLEVPKTRVICSVLQLINQIVMNNTDFQEIACLVGLIPAVMSFAVPDRPREIRMEAANFLQQLCQSSSLTLQMFIACRGIPVLVGFLEADYAKYREMVHLAIDGMWQVFKLQQSTPRNDFCRIAAKNGILLRLINTLYSLNEATRLASMSVGGGILVDGSAQRARSGLLDSTHPFISQNEALLSSVDQQDLSKVRRGVLDHHVEPSHASTSNPRKSDANHPVDADRPRSSNAAAEIVSLERSSNLVSRESAVGALKERENADRWKTDPSRADVESRQQRNSISASRTSTDRPPKLTEPASNGLSVTGATQQEQVRPLLSLLDKEPPSGRYSGQLEYVRQFSGLERHESVLPLLHASEKKNGGLDFLMAEFADVSQRGRETGNLDSSARVSHKVTPKKLGTLGSNEGAASTSGIVSQTASGVLSGSGVLNARPGSATSSGPLSQMGPSLGADAREYLEKVADLLLEFAQADTTVKSYMCSQSLLSRLFQMFNRVEPPILLKILKCINHLSTDPNCLENLQRAEAIKYLIPNIELKEGSLVSEIHHEVLNALFNLCKINKRRQEQAAENGIIPHLMQFITSNSPLKQYALPLLCDMAHASRNSREQLRAHGGLDVYLNLLEDQIWSVTALDSIAVCLAHDNDNKKVEQALLKKDAVQKLVKFFQCCPEQHFVHILEPFLKIITKSARINTTLAVNGLTPLLIARLDHQDAIARLNLLRLIKAVYEHHPQPKKLIVENDLPEKLQNLIGERRDGQVLVKQMATSLLKALHINTVL</sequence>
<keyword evidence="13" id="KW-0418">Kinase</keyword>
<evidence type="ECO:0000256" key="9">
    <source>
        <dbReference type="ARBA" id="ARBA00022618"/>
    </source>
</evidence>
<accession>A0AAN9EIB8</accession>
<dbReference type="GO" id="GO:0004674">
    <property type="term" value="F:protein serine/threonine kinase activity"/>
    <property type="evidence" value="ECO:0007669"/>
    <property type="project" value="UniProtKB-KW"/>
</dbReference>
<evidence type="ECO:0000256" key="15">
    <source>
        <dbReference type="ARBA" id="ARBA00023136"/>
    </source>
</evidence>
<keyword evidence="17" id="KW-0539">Nucleus</keyword>
<keyword evidence="15" id="KW-0472">Membrane</keyword>
<keyword evidence="6" id="KW-0963">Cytoplasm</keyword>
<feature type="compositionally biased region" description="Basic and acidic residues" evidence="23">
    <location>
        <begin position="330"/>
        <end position="344"/>
    </location>
</feature>
<dbReference type="SMART" id="SM00220">
    <property type="entry name" value="S_TKc"/>
    <property type="match status" value="1"/>
</dbReference>
<feature type="binding site" evidence="22">
    <location>
        <position position="71"/>
    </location>
    <ligand>
        <name>ATP</name>
        <dbReference type="ChEBI" id="CHEBI:30616"/>
    </ligand>
</feature>
<dbReference type="EMBL" id="JAYWIO010000006">
    <property type="protein sequence ID" value="KAK7258074.1"/>
    <property type="molecule type" value="Genomic_DNA"/>
</dbReference>
<dbReference type="FunFam" id="1.10.510.10:FF:000372">
    <property type="entry name" value="MAP3K epsilon protein kinase 1"/>
    <property type="match status" value="1"/>
</dbReference>
<evidence type="ECO:0000256" key="14">
    <source>
        <dbReference type="ARBA" id="ARBA00022840"/>
    </source>
</evidence>
<dbReference type="PROSITE" id="PS50011">
    <property type="entry name" value="PROTEIN_KINASE_DOM"/>
    <property type="match status" value="1"/>
</dbReference>
<evidence type="ECO:0000256" key="7">
    <source>
        <dbReference type="ARBA" id="ARBA00022527"/>
    </source>
</evidence>
<keyword evidence="5" id="KW-1003">Cell membrane</keyword>
<evidence type="ECO:0000256" key="20">
    <source>
        <dbReference type="ARBA" id="ARBA00048679"/>
    </source>
</evidence>
<dbReference type="EC" id="2.7.11.1" evidence="4"/>
<dbReference type="InterPro" id="IPR011009">
    <property type="entry name" value="Kinase-like_dom_sf"/>
</dbReference>
<evidence type="ECO:0000256" key="16">
    <source>
        <dbReference type="ARBA" id="ARBA00023212"/>
    </source>
</evidence>
<feature type="compositionally biased region" description="Polar residues" evidence="23">
    <location>
        <begin position="935"/>
        <end position="944"/>
    </location>
</feature>
<keyword evidence="14 22" id="KW-0067">ATP-binding</keyword>
<dbReference type="InterPro" id="IPR016024">
    <property type="entry name" value="ARM-type_fold"/>
</dbReference>
<dbReference type="SUPFAM" id="SSF56112">
    <property type="entry name" value="Protein kinase-like (PK-like)"/>
    <property type="match status" value="1"/>
</dbReference>
<dbReference type="GO" id="GO:0051301">
    <property type="term" value="P:cell division"/>
    <property type="evidence" value="ECO:0007669"/>
    <property type="project" value="UniProtKB-KW"/>
</dbReference>
<evidence type="ECO:0000256" key="10">
    <source>
        <dbReference type="ARBA" id="ARBA00022679"/>
    </source>
</evidence>
<reference evidence="25 26" key="1">
    <citation type="submission" date="2024-01" db="EMBL/GenBank/DDBJ databases">
        <title>The genomes of 5 underutilized Papilionoideae crops provide insights into root nodulation and disease resistanc.</title>
        <authorList>
            <person name="Yuan L."/>
        </authorList>
    </citation>
    <scope>NUCLEOTIDE SEQUENCE [LARGE SCALE GENOMIC DNA]</scope>
    <source>
        <strain evidence="25">ZHUSHIDOU_FW_LH</strain>
        <tissue evidence="25">Leaf</tissue>
    </source>
</reference>
<evidence type="ECO:0000256" key="12">
    <source>
        <dbReference type="ARBA" id="ARBA00022741"/>
    </source>
</evidence>
<evidence type="ECO:0000256" key="1">
    <source>
        <dbReference type="ARBA" id="ARBA00004236"/>
    </source>
</evidence>
<feature type="region of interest" description="Disordered" evidence="23">
    <location>
        <begin position="859"/>
        <end position="887"/>
    </location>
</feature>
<keyword evidence="8" id="KW-0597">Phosphoprotein</keyword>
<keyword evidence="10" id="KW-0808">Transferase</keyword>